<evidence type="ECO:0000256" key="5">
    <source>
        <dbReference type="ARBA" id="ARBA00023157"/>
    </source>
</evidence>
<evidence type="ECO:0000313" key="11">
    <source>
        <dbReference type="RefSeq" id="XP_030633745.1"/>
    </source>
</evidence>
<dbReference type="PIRSF" id="PIRSF001849">
    <property type="entry name" value="Guanylin"/>
    <property type="match status" value="1"/>
</dbReference>
<gene>
    <name evidence="11" type="primary">LOC115814913</name>
</gene>
<name>A0A6J2VL84_CHACN</name>
<feature type="signal peptide" evidence="9">
    <location>
        <begin position="1"/>
        <end position="20"/>
    </location>
</feature>
<comment type="function">
    <text evidence="6">Endogenous activator of intestinal guanylate cyclase. It stimulates this enzyme through the same receptor binding region as the heat-stable enterotoxins. May be a potent physiological regulator of intestinal fluid and electrolyte transport. May be an autocrine/paracrine regulator of intestinal salt and water transport.</text>
</comment>
<accession>A0A6J2VL84</accession>
<dbReference type="GO" id="GO:0030250">
    <property type="term" value="F:guanylate cyclase activator activity"/>
    <property type="evidence" value="ECO:0007669"/>
    <property type="project" value="InterPro"/>
</dbReference>
<dbReference type="InterPro" id="IPR000879">
    <property type="entry name" value="Guanylin"/>
</dbReference>
<feature type="disulfide bond" evidence="8">
    <location>
        <begin position="63"/>
        <end position="76"/>
    </location>
</feature>
<evidence type="ECO:0000256" key="8">
    <source>
        <dbReference type="PIRSR" id="PIRSR001849-50"/>
    </source>
</evidence>
<dbReference type="InParanoid" id="A0A6J2VL84"/>
<organism evidence="10 11">
    <name type="scientific">Chanos chanos</name>
    <name type="common">Milkfish</name>
    <name type="synonym">Mugil chanos</name>
    <dbReference type="NCBI Taxonomy" id="29144"/>
    <lineage>
        <taxon>Eukaryota</taxon>
        <taxon>Metazoa</taxon>
        <taxon>Chordata</taxon>
        <taxon>Craniata</taxon>
        <taxon>Vertebrata</taxon>
        <taxon>Euteleostomi</taxon>
        <taxon>Actinopterygii</taxon>
        <taxon>Neopterygii</taxon>
        <taxon>Teleostei</taxon>
        <taxon>Ostariophysi</taxon>
        <taxon>Gonorynchiformes</taxon>
        <taxon>Chanidae</taxon>
        <taxon>Chanos</taxon>
    </lineage>
</organism>
<keyword evidence="4 9" id="KW-0732">Signal</keyword>
<dbReference type="RefSeq" id="XP_030633745.1">
    <property type="nucleotide sequence ID" value="XM_030777885.1"/>
</dbReference>
<keyword evidence="10" id="KW-1185">Reference proteome</keyword>
<feature type="chain" id="PRO_5026785968" description="Guanylate cyclase activator 2B" evidence="9">
    <location>
        <begin position="21"/>
        <end position="107"/>
    </location>
</feature>
<feature type="disulfide bond" evidence="8">
    <location>
        <begin position="96"/>
        <end position="104"/>
    </location>
</feature>
<dbReference type="Pfam" id="PF02058">
    <property type="entry name" value="Guanylin"/>
    <property type="match status" value="1"/>
</dbReference>
<evidence type="ECO:0000313" key="10">
    <source>
        <dbReference type="Proteomes" id="UP000504632"/>
    </source>
</evidence>
<reference evidence="11" key="1">
    <citation type="submission" date="2025-08" db="UniProtKB">
        <authorList>
            <consortium name="RefSeq"/>
        </authorList>
    </citation>
    <scope>IDENTIFICATION</scope>
</reference>
<protein>
    <recommendedName>
        <fullName evidence="7">Guanylate cyclase activator 2B</fullName>
    </recommendedName>
</protein>
<dbReference type="InterPro" id="IPR036382">
    <property type="entry name" value="Guanylin_sf"/>
</dbReference>
<keyword evidence="3" id="KW-0964">Secreted</keyword>
<sequence>MKTMLSVALLCVTLCLVTEAVHVKEGEFFFTLQSVKALQELSESSMTKDQNPRLAKTSMASMCSNPTLPQEFVPLCQQKGASLSLARLAAVPMDVCEICAYAACAGC</sequence>
<comment type="similarity">
    <text evidence="2">Belongs to the guanylin family.</text>
</comment>
<dbReference type="SUPFAM" id="SSF89890">
    <property type="entry name" value="Proguanylin"/>
    <property type="match status" value="1"/>
</dbReference>
<dbReference type="GeneID" id="115814913"/>
<dbReference type="PANTHER" id="PTHR11318">
    <property type="entry name" value="GUANYLIN FAMILY MEMBER"/>
    <property type="match status" value="1"/>
</dbReference>
<feature type="disulfide bond" evidence="8">
    <location>
        <begin position="99"/>
        <end position="107"/>
    </location>
</feature>
<keyword evidence="5 8" id="KW-1015">Disulfide bond</keyword>
<dbReference type="AlphaFoldDB" id="A0A6J2VL84"/>
<evidence type="ECO:0000256" key="9">
    <source>
        <dbReference type="SAM" id="SignalP"/>
    </source>
</evidence>
<evidence type="ECO:0000256" key="4">
    <source>
        <dbReference type="ARBA" id="ARBA00022729"/>
    </source>
</evidence>
<comment type="subcellular location">
    <subcellularLocation>
        <location evidence="1">Secreted</location>
    </subcellularLocation>
</comment>
<dbReference type="PANTHER" id="PTHR11318:SF4">
    <property type="entry name" value="GUANYLATE CYCLASE ACTIVATOR 2B"/>
    <property type="match status" value="1"/>
</dbReference>
<dbReference type="Gene3D" id="3.90.1450.10">
    <property type="entry name" value="Guanylin"/>
    <property type="match status" value="1"/>
</dbReference>
<evidence type="ECO:0000256" key="3">
    <source>
        <dbReference type="ARBA" id="ARBA00022525"/>
    </source>
</evidence>
<dbReference type="Proteomes" id="UP000504632">
    <property type="component" value="Chromosome 6"/>
</dbReference>
<evidence type="ECO:0000256" key="2">
    <source>
        <dbReference type="ARBA" id="ARBA00009883"/>
    </source>
</evidence>
<proteinExistence type="inferred from homology"/>
<evidence type="ECO:0000256" key="1">
    <source>
        <dbReference type="ARBA" id="ARBA00004613"/>
    </source>
</evidence>
<evidence type="ECO:0000256" key="7">
    <source>
        <dbReference type="ARBA" id="ARBA00041176"/>
    </source>
</evidence>
<dbReference type="GO" id="GO:0005576">
    <property type="term" value="C:extracellular region"/>
    <property type="evidence" value="ECO:0007669"/>
    <property type="project" value="UniProtKB-SubCell"/>
</dbReference>
<evidence type="ECO:0000256" key="6">
    <source>
        <dbReference type="ARBA" id="ARBA00037765"/>
    </source>
</evidence>
<dbReference type="PRINTS" id="PR00774">
    <property type="entry name" value="GUANYLIN"/>
</dbReference>
<dbReference type="OrthoDB" id="9926421at2759"/>